<dbReference type="AlphaFoldDB" id="A0AAX3ZZT0"/>
<organism evidence="1 2">
    <name type="scientific">Rhodococcus erythropolis</name>
    <name type="common">Arthrobacter picolinophilus</name>
    <dbReference type="NCBI Taxonomy" id="1833"/>
    <lineage>
        <taxon>Bacteria</taxon>
        <taxon>Bacillati</taxon>
        <taxon>Actinomycetota</taxon>
        <taxon>Actinomycetes</taxon>
        <taxon>Mycobacteriales</taxon>
        <taxon>Nocardiaceae</taxon>
        <taxon>Rhodococcus</taxon>
        <taxon>Rhodococcus erythropolis group</taxon>
    </lineage>
</organism>
<dbReference type="EMBL" id="CP124545">
    <property type="protein sequence ID" value="WMN01683.1"/>
    <property type="molecule type" value="Genomic_DNA"/>
</dbReference>
<proteinExistence type="predicted"/>
<protein>
    <submittedName>
        <fullName evidence="1">Uncharacterized protein</fullName>
    </submittedName>
</protein>
<reference evidence="1" key="1">
    <citation type="submission" date="2023-08" db="EMBL/GenBank/DDBJ databases">
        <title>Isolation and Characterization of Rhodococcus erythropolis MGMM8.</title>
        <authorList>
            <person name="Diabankana R.G.C."/>
            <person name="Afordoanyi D.M."/>
            <person name="Validov S.Z."/>
        </authorList>
    </citation>
    <scope>NUCLEOTIDE SEQUENCE</scope>
    <source>
        <strain evidence="1">MGMM8</strain>
    </source>
</reference>
<gene>
    <name evidence="1" type="ORF">QIE55_30680</name>
</gene>
<accession>A0AAX3ZZT0</accession>
<evidence type="ECO:0000313" key="2">
    <source>
        <dbReference type="Proteomes" id="UP001230933"/>
    </source>
</evidence>
<dbReference type="RefSeq" id="WP_308370575.1">
    <property type="nucleotide sequence ID" value="NZ_CP124545.1"/>
</dbReference>
<dbReference type="Proteomes" id="UP001230933">
    <property type="component" value="Chromosome"/>
</dbReference>
<sequence length="130" mass="15098">MDIYTESISYDPESLETVRVWNYLDPETVECNVVALNPEDSLETFGPEYVNKKFVKLEIPTGQFDLGQQAGNLRSKDGKQRYYQRFIDGDFYPEVFNISNIGTRIDINGQIDCYELYLELYATTITRIAR</sequence>
<evidence type="ECO:0000313" key="1">
    <source>
        <dbReference type="EMBL" id="WMN01683.1"/>
    </source>
</evidence>
<name>A0AAX3ZZT0_RHOER</name>